<dbReference type="NCBIfam" id="TIGR02937">
    <property type="entry name" value="sigma70-ECF"/>
    <property type="match status" value="1"/>
</dbReference>
<feature type="region of interest" description="Disordered" evidence="8">
    <location>
        <begin position="127"/>
        <end position="148"/>
    </location>
</feature>
<organism evidence="11 12">
    <name type="scientific">Ornithinicoccus hortensis</name>
    <dbReference type="NCBI Taxonomy" id="82346"/>
    <lineage>
        <taxon>Bacteria</taxon>
        <taxon>Bacillati</taxon>
        <taxon>Actinomycetota</taxon>
        <taxon>Actinomycetes</taxon>
        <taxon>Micrococcales</taxon>
        <taxon>Intrasporangiaceae</taxon>
        <taxon>Ornithinicoccus</taxon>
    </lineage>
</organism>
<dbReference type="InterPro" id="IPR013325">
    <property type="entry name" value="RNA_pol_sigma_r2"/>
</dbReference>
<comment type="similarity">
    <text evidence="1 7">Belongs to the sigma-70 factor family. ECF subfamily.</text>
</comment>
<evidence type="ECO:0000256" key="3">
    <source>
        <dbReference type="ARBA" id="ARBA00023015"/>
    </source>
</evidence>
<evidence type="ECO:0000256" key="2">
    <source>
        <dbReference type="ARBA" id="ARBA00011344"/>
    </source>
</evidence>
<feature type="domain" description="RNA polymerase sigma-70 region 2" evidence="9">
    <location>
        <begin position="62"/>
        <end position="127"/>
    </location>
</feature>
<dbReference type="EMBL" id="VFOP01000001">
    <property type="protein sequence ID" value="TQL49172.1"/>
    <property type="molecule type" value="Genomic_DNA"/>
</dbReference>
<evidence type="ECO:0000313" key="12">
    <source>
        <dbReference type="Proteomes" id="UP000319516"/>
    </source>
</evidence>
<keyword evidence="4 7" id="KW-0731">Sigma factor</keyword>
<feature type="region of interest" description="Disordered" evidence="8">
    <location>
        <begin position="1"/>
        <end position="55"/>
    </location>
</feature>
<dbReference type="Gene3D" id="1.10.1740.10">
    <property type="match status" value="1"/>
</dbReference>
<keyword evidence="3 7" id="KW-0805">Transcription regulation</keyword>
<comment type="subunit">
    <text evidence="2">Interacts transiently with the RNA polymerase catalytic core formed by RpoA, RpoB, RpoC and RpoZ (2 alpha, 1 beta, 1 beta' and 1 omega subunit) to form the RNA polymerase holoenzyme that can initiate transcription.</text>
</comment>
<dbReference type="InterPro" id="IPR032710">
    <property type="entry name" value="NTF2-like_dom_sf"/>
</dbReference>
<name>A0A542YM56_9MICO</name>
<evidence type="ECO:0000256" key="5">
    <source>
        <dbReference type="ARBA" id="ARBA00023125"/>
    </source>
</evidence>
<dbReference type="InterPro" id="IPR036388">
    <property type="entry name" value="WH-like_DNA-bd_sf"/>
</dbReference>
<dbReference type="GO" id="GO:0016987">
    <property type="term" value="F:sigma factor activity"/>
    <property type="evidence" value="ECO:0007669"/>
    <property type="project" value="UniProtKB-KW"/>
</dbReference>
<dbReference type="InterPro" id="IPR014305">
    <property type="entry name" value="RNA_pol_sigma-G_actinobac"/>
</dbReference>
<dbReference type="InterPro" id="IPR013249">
    <property type="entry name" value="RNA_pol_sigma70_r4_t2"/>
</dbReference>
<evidence type="ECO:0000256" key="7">
    <source>
        <dbReference type="RuleBase" id="RU000716"/>
    </source>
</evidence>
<feature type="domain" description="RNA polymerase sigma factor 70 region 4 type 2" evidence="10">
    <location>
        <begin position="178"/>
        <end position="229"/>
    </location>
</feature>
<reference evidence="11 12" key="1">
    <citation type="submission" date="2019-06" db="EMBL/GenBank/DDBJ databases">
        <title>Sequencing the genomes of 1000 actinobacteria strains.</title>
        <authorList>
            <person name="Klenk H.-P."/>
        </authorList>
    </citation>
    <scope>NUCLEOTIDE SEQUENCE [LARGE SCALE GENOMIC DNA]</scope>
    <source>
        <strain evidence="11 12">DSM 12335</strain>
    </source>
</reference>
<evidence type="ECO:0000259" key="9">
    <source>
        <dbReference type="Pfam" id="PF04542"/>
    </source>
</evidence>
<evidence type="ECO:0000256" key="8">
    <source>
        <dbReference type="SAM" id="MobiDB-lite"/>
    </source>
</evidence>
<dbReference type="Gene3D" id="3.10.450.50">
    <property type="match status" value="1"/>
</dbReference>
<dbReference type="AlphaFoldDB" id="A0A542YM56"/>
<protein>
    <recommendedName>
        <fullName evidence="7">RNA polymerase sigma factor</fullName>
    </recommendedName>
</protein>
<keyword evidence="6 7" id="KW-0804">Transcription</keyword>
<dbReference type="CDD" id="cd06171">
    <property type="entry name" value="Sigma70_r4"/>
    <property type="match status" value="1"/>
</dbReference>
<feature type="compositionally biased region" description="Polar residues" evidence="8">
    <location>
        <begin position="33"/>
        <end position="46"/>
    </location>
</feature>
<dbReference type="PROSITE" id="PS01063">
    <property type="entry name" value="SIGMA70_ECF"/>
    <property type="match status" value="1"/>
</dbReference>
<accession>A0A542YM56</accession>
<dbReference type="PANTHER" id="PTHR43133:SF65">
    <property type="entry name" value="ECF RNA POLYMERASE SIGMA FACTOR SIGG"/>
    <property type="match status" value="1"/>
</dbReference>
<dbReference type="NCBIfam" id="NF006089">
    <property type="entry name" value="PRK08241.1"/>
    <property type="match status" value="1"/>
</dbReference>
<keyword evidence="12" id="KW-1185">Reference proteome</keyword>
<keyword evidence="5 7" id="KW-0238">DNA-binding</keyword>
<evidence type="ECO:0000256" key="1">
    <source>
        <dbReference type="ARBA" id="ARBA00010641"/>
    </source>
</evidence>
<gene>
    <name evidence="11" type="ORF">FB467_0237</name>
</gene>
<dbReference type="SUPFAM" id="SSF88659">
    <property type="entry name" value="Sigma3 and sigma4 domains of RNA polymerase sigma factors"/>
    <property type="match status" value="1"/>
</dbReference>
<dbReference type="InterPro" id="IPR007627">
    <property type="entry name" value="RNA_pol_sigma70_r2"/>
</dbReference>
<dbReference type="GO" id="GO:0006352">
    <property type="term" value="P:DNA-templated transcription initiation"/>
    <property type="evidence" value="ECO:0007669"/>
    <property type="project" value="InterPro"/>
</dbReference>
<dbReference type="InterPro" id="IPR014284">
    <property type="entry name" value="RNA_pol_sigma-70_dom"/>
</dbReference>
<dbReference type="Gene3D" id="1.10.10.10">
    <property type="entry name" value="Winged helix-like DNA-binding domain superfamily/Winged helix DNA-binding domain"/>
    <property type="match status" value="1"/>
</dbReference>
<dbReference type="Pfam" id="PF08281">
    <property type="entry name" value="Sigma70_r4_2"/>
    <property type="match status" value="1"/>
</dbReference>
<dbReference type="Proteomes" id="UP000319516">
    <property type="component" value="Unassembled WGS sequence"/>
</dbReference>
<evidence type="ECO:0000313" key="11">
    <source>
        <dbReference type="EMBL" id="TQL49172.1"/>
    </source>
</evidence>
<dbReference type="InterPro" id="IPR013324">
    <property type="entry name" value="RNA_pol_sigma_r3/r4-like"/>
</dbReference>
<dbReference type="SUPFAM" id="SSF88946">
    <property type="entry name" value="Sigma2 domain of RNA polymerase sigma factors"/>
    <property type="match status" value="1"/>
</dbReference>
<dbReference type="GO" id="GO:0003677">
    <property type="term" value="F:DNA binding"/>
    <property type="evidence" value="ECO:0007669"/>
    <property type="project" value="UniProtKB-KW"/>
</dbReference>
<dbReference type="SUPFAM" id="SSF54427">
    <property type="entry name" value="NTF2-like"/>
    <property type="match status" value="1"/>
</dbReference>
<dbReference type="NCBIfam" id="TIGR02960">
    <property type="entry name" value="SigX5"/>
    <property type="match status" value="1"/>
</dbReference>
<dbReference type="InterPro" id="IPR039425">
    <property type="entry name" value="RNA_pol_sigma-70-like"/>
</dbReference>
<dbReference type="InterPro" id="IPR000838">
    <property type="entry name" value="RNA_pol_sigma70_ECF_CS"/>
</dbReference>
<dbReference type="Pfam" id="PF04542">
    <property type="entry name" value="Sigma70_r2"/>
    <property type="match status" value="1"/>
</dbReference>
<dbReference type="PANTHER" id="PTHR43133">
    <property type="entry name" value="RNA POLYMERASE ECF-TYPE SIGMA FACTO"/>
    <property type="match status" value="1"/>
</dbReference>
<dbReference type="GO" id="GO:0006950">
    <property type="term" value="P:response to stress"/>
    <property type="evidence" value="ECO:0007669"/>
    <property type="project" value="UniProtKB-ARBA"/>
</dbReference>
<evidence type="ECO:0000259" key="10">
    <source>
        <dbReference type="Pfam" id="PF08281"/>
    </source>
</evidence>
<sequence length="380" mass="41129">MSSVGPDGQHARTGGDGTDRTAYSVQAKGIRMSTPSSAEQRQQTATPDADGEGRGDFTARAEQYRRELFAHCYRMSGSVHEAEDLVQETFLRAWRGYHAFEERASMRTWLHRIATNVCLTSLEGQARRPLPTGLGQPSADPSEPVHAEGEVPWLSPVPDALVASSPEGAAEAQEGIRLAFVAALQHLPPRQRAALVLRDVLRWKAAEVAEAVGTSTAAVNSALQRARETVRKAELTRDGASGTLTPEQNALLERYVQAFWEKDIEGLVGMFTDQAVWEMPPFPGWYQGARTIGTLIDTQCPGTARMMVMVPTSANGQPAFGLYMRGPDGSYTPFHLQVLALEGDKVAHVGAFFDEDLFATFGLPPALPADTAPFTGVPAP</sequence>
<evidence type="ECO:0000256" key="6">
    <source>
        <dbReference type="ARBA" id="ARBA00023163"/>
    </source>
</evidence>
<comment type="caution">
    <text evidence="11">The sequence shown here is derived from an EMBL/GenBank/DDBJ whole genome shotgun (WGS) entry which is preliminary data.</text>
</comment>
<proteinExistence type="inferred from homology"/>
<evidence type="ECO:0000256" key="4">
    <source>
        <dbReference type="ARBA" id="ARBA00023082"/>
    </source>
</evidence>